<keyword evidence="4" id="KW-0482">Metalloprotease</keyword>
<name>A0A4S2BMJ5_9LACO</name>
<gene>
    <name evidence="4" type="ORF">E5351_03485</name>
</gene>
<dbReference type="Pfam" id="PF02517">
    <property type="entry name" value="Rce1-like"/>
    <property type="match status" value="1"/>
</dbReference>
<dbReference type="GO" id="GO:0004175">
    <property type="term" value="F:endopeptidase activity"/>
    <property type="evidence" value="ECO:0007669"/>
    <property type="project" value="UniProtKB-ARBA"/>
</dbReference>
<accession>A0A4S2BMJ5</accession>
<dbReference type="GO" id="GO:0080120">
    <property type="term" value="P:CAAX-box protein maturation"/>
    <property type="evidence" value="ECO:0007669"/>
    <property type="project" value="UniProtKB-ARBA"/>
</dbReference>
<dbReference type="GO" id="GO:0008237">
    <property type="term" value="F:metallopeptidase activity"/>
    <property type="evidence" value="ECO:0007669"/>
    <property type="project" value="UniProtKB-KW"/>
</dbReference>
<feature type="transmembrane region" description="Helical" evidence="2">
    <location>
        <begin position="162"/>
        <end position="179"/>
    </location>
</feature>
<evidence type="ECO:0000313" key="4">
    <source>
        <dbReference type="EMBL" id="TGY16246.1"/>
    </source>
</evidence>
<evidence type="ECO:0000256" key="2">
    <source>
        <dbReference type="SAM" id="Phobius"/>
    </source>
</evidence>
<reference evidence="4 5" key="1">
    <citation type="submission" date="2019-04" db="EMBL/GenBank/DDBJ databases">
        <title>Microbes associate with the intestines of laboratory mice.</title>
        <authorList>
            <person name="Navarre W."/>
            <person name="Wong E."/>
            <person name="Huang K."/>
            <person name="Tropini C."/>
            <person name="Ng K."/>
            <person name="Yu B."/>
        </authorList>
    </citation>
    <scope>NUCLEOTIDE SEQUENCE [LARGE SCALE GENOMIC DNA]</scope>
    <source>
        <strain evidence="4 5">NM61_E11</strain>
    </source>
</reference>
<feature type="transmembrane region" description="Helical" evidence="2">
    <location>
        <begin position="44"/>
        <end position="62"/>
    </location>
</feature>
<keyword evidence="4" id="KW-0645">Protease</keyword>
<evidence type="ECO:0000313" key="5">
    <source>
        <dbReference type="Proteomes" id="UP000309117"/>
    </source>
</evidence>
<feature type="transmembrane region" description="Helical" evidence="2">
    <location>
        <begin position="185"/>
        <end position="202"/>
    </location>
</feature>
<comment type="similarity">
    <text evidence="1">Belongs to the UPF0177 family.</text>
</comment>
<dbReference type="InterPro" id="IPR003675">
    <property type="entry name" value="Rce1/LyrA-like_dom"/>
</dbReference>
<feature type="domain" description="CAAX prenyl protease 2/Lysostaphin resistance protein A-like" evidence="3">
    <location>
        <begin position="131"/>
        <end position="220"/>
    </location>
</feature>
<keyword evidence="2" id="KW-0472">Membrane</keyword>
<dbReference type="PANTHER" id="PTHR36435:SF1">
    <property type="entry name" value="CAAX AMINO TERMINAL PROTEASE FAMILY PROTEIN"/>
    <property type="match status" value="1"/>
</dbReference>
<dbReference type="RefSeq" id="WP_004039986.1">
    <property type="nucleotide sequence ID" value="NZ_AQFR02000003.1"/>
</dbReference>
<dbReference type="Proteomes" id="UP000309117">
    <property type="component" value="Unassembled WGS sequence"/>
</dbReference>
<feature type="transmembrane region" description="Helical" evidence="2">
    <location>
        <begin position="7"/>
        <end position="24"/>
    </location>
</feature>
<keyword evidence="2" id="KW-0812">Transmembrane</keyword>
<dbReference type="GO" id="GO:0006508">
    <property type="term" value="P:proteolysis"/>
    <property type="evidence" value="ECO:0007669"/>
    <property type="project" value="UniProtKB-KW"/>
</dbReference>
<dbReference type="PANTHER" id="PTHR36435">
    <property type="entry name" value="SLR1288 PROTEIN"/>
    <property type="match status" value="1"/>
</dbReference>
<feature type="transmembrane region" description="Helical" evidence="2">
    <location>
        <begin position="130"/>
        <end position="150"/>
    </location>
</feature>
<comment type="caution">
    <text evidence="4">The sequence shown here is derived from an EMBL/GenBank/DDBJ whole genome shotgun (WGS) entry which is preliminary data.</text>
</comment>
<protein>
    <submittedName>
        <fullName evidence="4">CPBP family intramembrane metalloprotease</fullName>
    </submittedName>
</protein>
<dbReference type="AlphaFoldDB" id="A0A4S2BMJ5"/>
<dbReference type="EMBL" id="SRYV01000005">
    <property type="protein sequence ID" value="TGY16246.1"/>
    <property type="molecule type" value="Genomic_DNA"/>
</dbReference>
<evidence type="ECO:0000256" key="1">
    <source>
        <dbReference type="ARBA" id="ARBA00009067"/>
    </source>
</evidence>
<sequence>MRKFFHYAGNIAVMFLAFVIYTLLEEFYFYPQLIHLRYHIPNQAFVTAVLTVLVMGFLFWLYKKELREVNYWGFNKEPHWDAKRLGIAVIGFFLIFFLGAITLTLVNRGGHSVSSNQAALNQLADRNTGLFKIMVGFVGPFCEETIFRGMFFNTFFTKATRFNKWIGILVCGFLFAYVHDPMITKYIVVYWVLGCVLSWVYLTTKDLRYSMITHMAYNCIGLF</sequence>
<evidence type="ECO:0000259" key="3">
    <source>
        <dbReference type="Pfam" id="PF02517"/>
    </source>
</evidence>
<organism evidence="4 5">
    <name type="scientific">Lactobacillus intestinalis</name>
    <dbReference type="NCBI Taxonomy" id="151781"/>
    <lineage>
        <taxon>Bacteria</taxon>
        <taxon>Bacillati</taxon>
        <taxon>Bacillota</taxon>
        <taxon>Bacilli</taxon>
        <taxon>Lactobacillales</taxon>
        <taxon>Lactobacillaceae</taxon>
        <taxon>Lactobacillus</taxon>
    </lineage>
</organism>
<dbReference type="InterPro" id="IPR052710">
    <property type="entry name" value="CAAX_protease"/>
</dbReference>
<proteinExistence type="inferred from homology"/>
<keyword evidence="4" id="KW-0378">Hydrolase</keyword>
<keyword evidence="2" id="KW-1133">Transmembrane helix</keyword>
<feature type="transmembrane region" description="Helical" evidence="2">
    <location>
        <begin position="85"/>
        <end position="106"/>
    </location>
</feature>